<protein>
    <submittedName>
        <fullName evidence="2">Uncharacterized protein</fullName>
    </submittedName>
</protein>
<sequence length="148" mass="16107">MQDITELERRITAALERIGRGVESLSAAVPMPSDNPTAMLPESDFAALSEKLDEERMLNAQLQERLRAVHLKDEAEKAALTAQIAALTAELSELRDLAENSVIEPEYINQSLQSELDALRAARASEAEELSEIIAALNPLIEEAAANA</sequence>
<feature type="coiled-coil region" evidence="1">
    <location>
        <begin position="45"/>
        <end position="129"/>
    </location>
</feature>
<gene>
    <name evidence="2" type="ORF">GCM10010873_27550</name>
</gene>
<comment type="caution">
    <text evidence="2">The sequence shown here is derived from an EMBL/GenBank/DDBJ whole genome shotgun (WGS) entry which is preliminary data.</text>
</comment>
<keyword evidence="1" id="KW-0175">Coiled coil</keyword>
<keyword evidence="3" id="KW-1185">Reference proteome</keyword>
<name>A0AA37U3G2_9RHOB</name>
<organism evidence="2 3">
    <name type="scientific">Cypionkella aquatica</name>
    <dbReference type="NCBI Taxonomy" id="1756042"/>
    <lineage>
        <taxon>Bacteria</taxon>
        <taxon>Pseudomonadati</taxon>
        <taxon>Pseudomonadota</taxon>
        <taxon>Alphaproteobacteria</taxon>
        <taxon>Rhodobacterales</taxon>
        <taxon>Paracoccaceae</taxon>
        <taxon>Cypionkella</taxon>
    </lineage>
</organism>
<dbReference type="EMBL" id="BSPP01000010">
    <property type="protein sequence ID" value="GLS87781.1"/>
    <property type="molecule type" value="Genomic_DNA"/>
</dbReference>
<accession>A0AA37U3G2</accession>
<evidence type="ECO:0000313" key="3">
    <source>
        <dbReference type="Proteomes" id="UP001157355"/>
    </source>
</evidence>
<dbReference type="RefSeq" id="WP_284325952.1">
    <property type="nucleotide sequence ID" value="NZ_BSPP01000010.1"/>
</dbReference>
<proteinExistence type="predicted"/>
<evidence type="ECO:0000256" key="1">
    <source>
        <dbReference type="SAM" id="Coils"/>
    </source>
</evidence>
<evidence type="ECO:0000313" key="2">
    <source>
        <dbReference type="EMBL" id="GLS87781.1"/>
    </source>
</evidence>
<reference evidence="2 3" key="1">
    <citation type="journal article" date="2014" name="Int. J. Syst. Evol. Microbiol.">
        <title>Complete genome sequence of Corynebacterium casei LMG S-19264T (=DSM 44701T), isolated from a smear-ripened cheese.</title>
        <authorList>
            <consortium name="US DOE Joint Genome Institute (JGI-PGF)"/>
            <person name="Walter F."/>
            <person name="Albersmeier A."/>
            <person name="Kalinowski J."/>
            <person name="Ruckert C."/>
        </authorList>
    </citation>
    <scope>NUCLEOTIDE SEQUENCE [LARGE SCALE GENOMIC DNA]</scope>
    <source>
        <strain evidence="2 3">NBRC 111766</strain>
    </source>
</reference>
<dbReference type="Proteomes" id="UP001157355">
    <property type="component" value="Unassembled WGS sequence"/>
</dbReference>
<dbReference type="AlphaFoldDB" id="A0AA37U3G2"/>